<keyword evidence="8" id="KW-1185">Reference proteome</keyword>
<dbReference type="RefSeq" id="WP_013031406.1">
    <property type="nucleotide sequence ID" value="NC_013960.1"/>
</dbReference>
<keyword evidence="3 7" id="KW-0808">Transferase</keyword>
<dbReference type="PANTHER" id="PTHR43667">
    <property type="entry name" value="CYCLOPROPANE-FATTY-ACYL-PHOSPHOLIPID SYNTHASE"/>
    <property type="match status" value="1"/>
</dbReference>
<dbReference type="KEGG" id="nhl:Nhal_0313"/>
<dbReference type="PANTHER" id="PTHR43667:SF2">
    <property type="entry name" value="FATTY ACID C-METHYL TRANSFERASE"/>
    <property type="match status" value="1"/>
</dbReference>
<accession>D5BUW0</accession>
<name>D5BUW0_NITHN</name>
<dbReference type="Proteomes" id="UP000001844">
    <property type="component" value="Chromosome"/>
</dbReference>
<keyword evidence="2 7" id="KW-0489">Methyltransferase</keyword>
<dbReference type="Gene3D" id="3.40.50.150">
    <property type="entry name" value="Vaccinia Virus protein VP39"/>
    <property type="match status" value="1"/>
</dbReference>
<dbReference type="InterPro" id="IPR050723">
    <property type="entry name" value="CFA/CMAS"/>
</dbReference>
<keyword evidence="5" id="KW-0443">Lipid metabolism</keyword>
<feature type="active site" evidence="6">
    <location>
        <position position="396"/>
    </location>
</feature>
<dbReference type="EMBL" id="CP001798">
    <property type="protein sequence ID" value="ADE13510.1"/>
    <property type="molecule type" value="Genomic_DNA"/>
</dbReference>
<dbReference type="InterPro" id="IPR029063">
    <property type="entry name" value="SAM-dependent_MTases_sf"/>
</dbReference>
<dbReference type="GO" id="GO:0008825">
    <property type="term" value="F:cyclopropane-fatty-acyl-phospholipid synthase activity"/>
    <property type="evidence" value="ECO:0007669"/>
    <property type="project" value="UniProtKB-EC"/>
</dbReference>
<organism evidence="7 8">
    <name type="scientific">Nitrosococcus halophilus (strain Nc4)</name>
    <dbReference type="NCBI Taxonomy" id="472759"/>
    <lineage>
        <taxon>Bacteria</taxon>
        <taxon>Pseudomonadati</taxon>
        <taxon>Pseudomonadota</taxon>
        <taxon>Gammaproteobacteria</taxon>
        <taxon>Chromatiales</taxon>
        <taxon>Chromatiaceae</taxon>
        <taxon>Nitrosococcus</taxon>
    </lineage>
</organism>
<dbReference type="SUPFAM" id="SSF53335">
    <property type="entry name" value="S-adenosyl-L-methionine-dependent methyltransferases"/>
    <property type="match status" value="1"/>
</dbReference>
<gene>
    <name evidence="7" type="ordered locus">Nhal_0313</name>
</gene>
<dbReference type="InterPro" id="IPR003333">
    <property type="entry name" value="CMAS"/>
</dbReference>
<dbReference type="GO" id="GO:0008610">
    <property type="term" value="P:lipid biosynthetic process"/>
    <property type="evidence" value="ECO:0007669"/>
    <property type="project" value="InterPro"/>
</dbReference>
<sequence length="434" mass="49610">MSTKYFPKETPSYYRSQPLGWLERGARKAVLSRLAGLRQGQLVVKEKDQIHTFGRRSRHFPLRATVTVHDPRFYRELAFGGSIGAGEAYMQGYWSCNDLTSAVRILLRNQAVLEGMETGLARLSAPLHKLFHWVHRNTQKGSRRNIAAHYDLGNALFALFLDKTLMYSCAVFEHPQMSLEQASMAKLDRICKKLVLTPQDHLLEIGTGWGSLALHAARHYGCRVTTTTISEQQYQFACQRVREAGLEDRIRVLQQDYRDLTGQYDKLVSIEMIEAVGQAYFDAFFQKCSQLLKPEGLMLLQAITIADQRFAEFSRSVDFIQRYIFPGSCIPSVAVMTDSVARVTDMRLFHLEEIGPHYATTLRYWRENFLANLAQVQALGYSETFIRMWEFYLCYCEGGFLERATGDVQMLFTKPLCRRAPILPSLAPPTERAA</sequence>
<evidence type="ECO:0000256" key="5">
    <source>
        <dbReference type="ARBA" id="ARBA00023098"/>
    </source>
</evidence>
<dbReference type="Pfam" id="PF02353">
    <property type="entry name" value="CMAS"/>
    <property type="match status" value="1"/>
</dbReference>
<dbReference type="GO" id="GO:0032259">
    <property type="term" value="P:methylation"/>
    <property type="evidence" value="ECO:0007669"/>
    <property type="project" value="UniProtKB-KW"/>
</dbReference>
<dbReference type="HOGENOM" id="CLU_026434_0_2_6"/>
<evidence type="ECO:0000256" key="2">
    <source>
        <dbReference type="ARBA" id="ARBA00022603"/>
    </source>
</evidence>
<evidence type="ECO:0000256" key="6">
    <source>
        <dbReference type="PIRSR" id="PIRSR003085-1"/>
    </source>
</evidence>
<dbReference type="EC" id="2.1.1.79" evidence="7"/>
<evidence type="ECO:0000313" key="8">
    <source>
        <dbReference type="Proteomes" id="UP000001844"/>
    </source>
</evidence>
<evidence type="ECO:0000256" key="4">
    <source>
        <dbReference type="ARBA" id="ARBA00022691"/>
    </source>
</evidence>
<dbReference type="AlphaFoldDB" id="D5BUW0"/>
<evidence type="ECO:0000256" key="1">
    <source>
        <dbReference type="ARBA" id="ARBA00010815"/>
    </source>
</evidence>
<dbReference type="OrthoDB" id="9782855at2"/>
<proteinExistence type="inferred from homology"/>
<dbReference type="eggNOG" id="COG2230">
    <property type="taxonomic scope" value="Bacteria"/>
</dbReference>
<comment type="similarity">
    <text evidence="1">Belongs to the CFA/CMAS family.</text>
</comment>
<keyword evidence="4" id="KW-0949">S-adenosyl-L-methionine</keyword>
<dbReference type="CDD" id="cd02440">
    <property type="entry name" value="AdoMet_MTases"/>
    <property type="match status" value="1"/>
</dbReference>
<dbReference type="STRING" id="472759.Nhal_0313"/>
<dbReference type="PIRSF" id="PIRSF003085">
    <property type="entry name" value="CMAS"/>
    <property type="match status" value="1"/>
</dbReference>
<evidence type="ECO:0000256" key="3">
    <source>
        <dbReference type="ARBA" id="ARBA00022679"/>
    </source>
</evidence>
<evidence type="ECO:0000313" key="7">
    <source>
        <dbReference type="EMBL" id="ADE13510.1"/>
    </source>
</evidence>
<reference evidence="8" key="1">
    <citation type="submission" date="2010-04" db="EMBL/GenBank/DDBJ databases">
        <title>Complete genome sequence of Nitrosococcus halophilus Nc4, a salt-adapted, aerobic obligate ammonia-oxidizing sulfur purple bacterium.</title>
        <authorList>
            <consortium name="US DOE Joint Genome Institute"/>
            <person name="Campbell M.A."/>
            <person name="Malfatti S.A."/>
            <person name="Chain P.S.G."/>
            <person name="Heidelberg J.F."/>
            <person name="Ward B.B."/>
            <person name="Klotz M.G."/>
        </authorList>
    </citation>
    <scope>NUCLEOTIDE SEQUENCE [LARGE SCALE GENOMIC DNA]</scope>
    <source>
        <strain evidence="8">Nc4</strain>
    </source>
</reference>
<protein>
    <submittedName>
        <fullName evidence="7">Cyclopropane-fatty-acyl-phospholipid synthase</fullName>
        <ecNumber evidence="7">2.1.1.79</ecNumber>
    </submittedName>
</protein>